<keyword evidence="15" id="KW-1185">Reference proteome</keyword>
<evidence type="ECO:0000256" key="5">
    <source>
        <dbReference type="ARBA" id="ARBA00022676"/>
    </source>
</evidence>
<comment type="caution">
    <text evidence="14">The sequence shown here is derived from an EMBL/GenBank/DDBJ whole genome shotgun (WGS) entry which is preliminary data.</text>
</comment>
<dbReference type="InterPro" id="IPR002659">
    <property type="entry name" value="Glyco_trans_31"/>
</dbReference>
<evidence type="ECO:0000256" key="2">
    <source>
        <dbReference type="ARBA" id="ARBA00004323"/>
    </source>
</evidence>
<proteinExistence type="inferred from homology"/>
<keyword evidence="7" id="KW-0812">Transmembrane</keyword>
<keyword evidence="10 13" id="KW-0333">Golgi apparatus</keyword>
<name>A0A833QUN1_9POAL</name>
<gene>
    <name evidence="14" type="ORF">FCM35_KLT21349</name>
</gene>
<keyword evidence="12 13" id="KW-0464">Manganese</keyword>
<evidence type="ECO:0000256" key="4">
    <source>
        <dbReference type="ARBA" id="ARBA00008661"/>
    </source>
</evidence>
<dbReference type="FunFam" id="3.90.550.50:FF:000027">
    <property type="entry name" value="Hexosyltransferase"/>
    <property type="match status" value="1"/>
</dbReference>
<dbReference type="PANTHER" id="PTHR11214:SF351">
    <property type="entry name" value="BETA-1,3-GALACTOSYLTRANSFERASE PVG3"/>
    <property type="match status" value="1"/>
</dbReference>
<evidence type="ECO:0000256" key="11">
    <source>
        <dbReference type="ARBA" id="ARBA00023136"/>
    </source>
</evidence>
<accession>A0A833QUN1</accession>
<evidence type="ECO:0000256" key="8">
    <source>
        <dbReference type="ARBA" id="ARBA00022968"/>
    </source>
</evidence>
<keyword evidence="5 13" id="KW-0328">Glycosyltransferase</keyword>
<evidence type="ECO:0000256" key="13">
    <source>
        <dbReference type="RuleBase" id="RU363063"/>
    </source>
</evidence>
<dbReference type="AlphaFoldDB" id="A0A833QUN1"/>
<evidence type="ECO:0000256" key="3">
    <source>
        <dbReference type="ARBA" id="ARBA00004922"/>
    </source>
</evidence>
<dbReference type="EMBL" id="SWLB01000009">
    <property type="protein sequence ID" value="KAF3334745.1"/>
    <property type="molecule type" value="Genomic_DNA"/>
</dbReference>
<reference evidence="14" key="1">
    <citation type="submission" date="2020-01" db="EMBL/GenBank/DDBJ databases">
        <title>Genome sequence of Kobresia littledalei, the first chromosome-level genome in the family Cyperaceae.</title>
        <authorList>
            <person name="Qu G."/>
        </authorList>
    </citation>
    <scope>NUCLEOTIDE SEQUENCE</scope>
    <source>
        <strain evidence="14">C.B.Clarke</strain>
        <tissue evidence="14">Leaf</tissue>
    </source>
</reference>
<comment type="similarity">
    <text evidence="4 13">Belongs to the glycosyltransferase 31 family.</text>
</comment>
<evidence type="ECO:0000256" key="1">
    <source>
        <dbReference type="ARBA" id="ARBA00001936"/>
    </source>
</evidence>
<evidence type="ECO:0000256" key="9">
    <source>
        <dbReference type="ARBA" id="ARBA00022989"/>
    </source>
</evidence>
<keyword evidence="9" id="KW-1133">Transmembrane helix</keyword>
<evidence type="ECO:0000313" key="15">
    <source>
        <dbReference type="Proteomes" id="UP000623129"/>
    </source>
</evidence>
<evidence type="ECO:0000256" key="6">
    <source>
        <dbReference type="ARBA" id="ARBA00022679"/>
    </source>
</evidence>
<comment type="subcellular location">
    <subcellularLocation>
        <location evidence="2 13">Golgi apparatus membrane</location>
        <topology evidence="2 13">Single-pass type II membrane protein</topology>
    </subcellularLocation>
</comment>
<organism evidence="14 15">
    <name type="scientific">Carex littledalei</name>
    <dbReference type="NCBI Taxonomy" id="544730"/>
    <lineage>
        <taxon>Eukaryota</taxon>
        <taxon>Viridiplantae</taxon>
        <taxon>Streptophyta</taxon>
        <taxon>Embryophyta</taxon>
        <taxon>Tracheophyta</taxon>
        <taxon>Spermatophyta</taxon>
        <taxon>Magnoliopsida</taxon>
        <taxon>Liliopsida</taxon>
        <taxon>Poales</taxon>
        <taxon>Cyperaceae</taxon>
        <taxon>Cyperoideae</taxon>
        <taxon>Cariceae</taxon>
        <taxon>Carex</taxon>
        <taxon>Carex subgen. Euthyceras</taxon>
    </lineage>
</organism>
<keyword evidence="6 14" id="KW-0808">Transferase</keyword>
<dbReference type="GO" id="GO:0000139">
    <property type="term" value="C:Golgi membrane"/>
    <property type="evidence" value="ECO:0007669"/>
    <property type="project" value="UniProtKB-SubCell"/>
</dbReference>
<evidence type="ECO:0000256" key="12">
    <source>
        <dbReference type="ARBA" id="ARBA00023211"/>
    </source>
</evidence>
<comment type="pathway">
    <text evidence="3">Protein modification; protein glycosylation.</text>
</comment>
<evidence type="ECO:0000313" key="14">
    <source>
        <dbReference type="EMBL" id="KAF3334745.1"/>
    </source>
</evidence>
<dbReference type="UniPathway" id="UPA00378"/>
<protein>
    <recommendedName>
        <fullName evidence="13">Hexosyltransferase</fullName>
        <ecNumber evidence="13">2.4.1.-</ecNumber>
    </recommendedName>
</protein>
<dbReference type="EC" id="2.4.1.-" evidence="13"/>
<dbReference type="GO" id="GO:0016758">
    <property type="term" value="F:hexosyltransferase activity"/>
    <property type="evidence" value="ECO:0007669"/>
    <property type="project" value="InterPro"/>
</dbReference>
<evidence type="ECO:0000256" key="10">
    <source>
        <dbReference type="ARBA" id="ARBA00023034"/>
    </source>
</evidence>
<dbReference type="PANTHER" id="PTHR11214">
    <property type="entry name" value="BETA-1,3-N-ACETYLGLUCOSAMINYLTRANSFERASE"/>
    <property type="match status" value="1"/>
</dbReference>
<keyword evidence="8" id="KW-0735">Signal-anchor</keyword>
<sequence length="324" mass="37339">MSFPLLSKNSSPSTLTLVILSLTVVGFIFLTVSPINSGFLTCSRPISASSDISVSTTSHTAATHETTSSTVKPEFRLLLGILTLPELYERRHLLRNIFALQTYDQTVAQIDIRYVFCNLTDDEQRVFVALEVLRYDDIIILDCKENMNEGKTYSFLSSLPEFYGDQTYDFVMKADDDSYIILDKLVESLRDKPREDMYYGLKIPCDTKNFFPFPPFMEGMGYVLSWDLIQWISTADLPRADSIGLEDVWTGKWFNIAGKAKNRFDMAPRFYDYLGNGQKNCFRHEFIPDSILVHRLKKNYMWAETLKYFNVTSELKPSKLYHIP</sequence>
<dbReference type="OrthoDB" id="2139606at2759"/>
<keyword evidence="11" id="KW-0472">Membrane</keyword>
<dbReference type="Pfam" id="PF01762">
    <property type="entry name" value="Galactosyl_T"/>
    <property type="match status" value="1"/>
</dbReference>
<evidence type="ECO:0000256" key="7">
    <source>
        <dbReference type="ARBA" id="ARBA00022692"/>
    </source>
</evidence>
<comment type="cofactor">
    <cofactor evidence="1 13">
        <name>Mn(2+)</name>
        <dbReference type="ChEBI" id="CHEBI:29035"/>
    </cofactor>
</comment>
<dbReference type="Proteomes" id="UP000623129">
    <property type="component" value="Unassembled WGS sequence"/>
</dbReference>
<dbReference type="Gene3D" id="3.90.550.50">
    <property type="match status" value="1"/>
</dbReference>